<keyword evidence="3" id="KW-1185">Reference proteome</keyword>
<sequence length="255" mass="28505">MHTFTVVDVFDVLNSTKCRREQAADTTCPIGFLAMAMTMADSALVQFPPGGSRSSVMPFSKDGVLDFCDITTEMLSGATKPGVGLSGSEYEYEYEYENENEHENEHENALDPTLTDYAFMNNSLHGDDFVRYGVILAAHTYLYCTYSLLIYIAVPHTYTVRIQYTDTCISSTAAASAPTPKDENKCVDNLYFISSLVSIVISVVTEYACQMVYRQLEILPNVSQRRRKKNETAIHPIHQAERRASMLTEHADPAC</sequence>
<dbReference type="RefSeq" id="XP_040654981.1">
    <property type="nucleotide sequence ID" value="XM_040804877.1"/>
</dbReference>
<dbReference type="EMBL" id="LAYC01000003">
    <property type="protein sequence ID" value="KYK55629.1"/>
    <property type="molecule type" value="Genomic_DNA"/>
</dbReference>
<keyword evidence="1" id="KW-0472">Membrane</keyword>
<dbReference type="Proteomes" id="UP000076580">
    <property type="component" value="Chromosome 03"/>
</dbReference>
<evidence type="ECO:0000256" key="1">
    <source>
        <dbReference type="SAM" id="Phobius"/>
    </source>
</evidence>
<proteinExistence type="predicted"/>
<protein>
    <submittedName>
        <fullName evidence="2">Uncharacterized protein</fullName>
    </submittedName>
</protein>
<accession>A0A151GEW0</accession>
<organism evidence="2 3">
    <name type="scientific">Drechmeria coniospora</name>
    <name type="common">Nematophagous fungus</name>
    <name type="synonym">Meria coniospora</name>
    <dbReference type="NCBI Taxonomy" id="98403"/>
    <lineage>
        <taxon>Eukaryota</taxon>
        <taxon>Fungi</taxon>
        <taxon>Dikarya</taxon>
        <taxon>Ascomycota</taxon>
        <taxon>Pezizomycotina</taxon>
        <taxon>Sordariomycetes</taxon>
        <taxon>Hypocreomycetidae</taxon>
        <taxon>Hypocreales</taxon>
        <taxon>Ophiocordycipitaceae</taxon>
        <taxon>Drechmeria</taxon>
    </lineage>
</organism>
<evidence type="ECO:0000313" key="3">
    <source>
        <dbReference type="Proteomes" id="UP000076580"/>
    </source>
</evidence>
<keyword evidence="1" id="KW-0812">Transmembrane</keyword>
<gene>
    <name evidence="2" type="ORF">DCS_07592</name>
</gene>
<keyword evidence="1" id="KW-1133">Transmembrane helix</keyword>
<name>A0A151GEW0_DRECN</name>
<dbReference type="AlphaFoldDB" id="A0A151GEW0"/>
<feature type="transmembrane region" description="Helical" evidence="1">
    <location>
        <begin position="129"/>
        <end position="154"/>
    </location>
</feature>
<reference evidence="2 3" key="1">
    <citation type="journal article" date="2016" name="Sci. Rep.">
        <title>Insights into Adaptations to a Near-Obligate Nematode Endoparasitic Lifestyle from the Finished Genome of Drechmeria coniospora.</title>
        <authorList>
            <person name="Zhang L."/>
            <person name="Zhou Z."/>
            <person name="Guo Q."/>
            <person name="Fokkens L."/>
            <person name="Miskei M."/>
            <person name="Pocsi I."/>
            <person name="Zhang W."/>
            <person name="Chen M."/>
            <person name="Wang L."/>
            <person name="Sun Y."/>
            <person name="Donzelli B.G."/>
            <person name="Gibson D.M."/>
            <person name="Nelson D.R."/>
            <person name="Luo J.G."/>
            <person name="Rep M."/>
            <person name="Liu H."/>
            <person name="Yang S."/>
            <person name="Wang J."/>
            <person name="Krasnoff S.B."/>
            <person name="Xu Y."/>
            <person name="Molnar I."/>
            <person name="Lin M."/>
        </authorList>
    </citation>
    <scope>NUCLEOTIDE SEQUENCE [LARGE SCALE GENOMIC DNA]</scope>
    <source>
        <strain evidence="2 3">ARSEF 6962</strain>
    </source>
</reference>
<evidence type="ECO:0000313" key="2">
    <source>
        <dbReference type="EMBL" id="KYK55629.1"/>
    </source>
</evidence>
<dbReference type="InParanoid" id="A0A151GEW0"/>
<dbReference type="GeneID" id="63720235"/>
<comment type="caution">
    <text evidence="2">The sequence shown here is derived from an EMBL/GenBank/DDBJ whole genome shotgun (WGS) entry which is preliminary data.</text>
</comment>